<evidence type="ECO:0000256" key="11">
    <source>
        <dbReference type="ARBA" id="ARBA00048366"/>
    </source>
</evidence>
<evidence type="ECO:0000256" key="6">
    <source>
        <dbReference type="ARBA" id="ARBA00022694"/>
    </source>
</evidence>
<keyword evidence="4" id="KW-0963">Cytoplasm</keyword>
<name>A0A6N9TP69_DISTH</name>
<dbReference type="GO" id="GO:0008033">
    <property type="term" value="P:tRNA processing"/>
    <property type="evidence" value="ECO:0007669"/>
    <property type="project" value="UniProtKB-KW"/>
</dbReference>
<feature type="domain" description="YrdC-like" evidence="12">
    <location>
        <begin position="7"/>
        <end position="196"/>
    </location>
</feature>
<evidence type="ECO:0000256" key="1">
    <source>
        <dbReference type="ARBA" id="ARBA00004496"/>
    </source>
</evidence>
<evidence type="ECO:0000313" key="14">
    <source>
        <dbReference type="Proteomes" id="UP000469346"/>
    </source>
</evidence>
<keyword evidence="8" id="KW-0547">Nucleotide-binding</keyword>
<gene>
    <name evidence="13" type="ORF">G3N55_08325</name>
</gene>
<dbReference type="NCBIfam" id="TIGR00057">
    <property type="entry name" value="L-threonylcarbamoyladenylate synthase"/>
    <property type="match status" value="1"/>
</dbReference>
<dbReference type="Pfam" id="PF01300">
    <property type="entry name" value="Sua5_yciO_yrdC"/>
    <property type="match status" value="1"/>
</dbReference>
<evidence type="ECO:0000256" key="5">
    <source>
        <dbReference type="ARBA" id="ARBA00022679"/>
    </source>
</evidence>
<keyword evidence="5" id="KW-0808">Transferase</keyword>
<keyword evidence="7" id="KW-0548">Nucleotidyltransferase</keyword>
<comment type="subcellular location">
    <subcellularLocation>
        <location evidence="1">Cytoplasm</location>
    </subcellularLocation>
</comment>
<dbReference type="GO" id="GO:0061710">
    <property type="term" value="F:L-threonylcarbamoyladenylate synthase"/>
    <property type="evidence" value="ECO:0007669"/>
    <property type="project" value="UniProtKB-EC"/>
</dbReference>
<dbReference type="SUPFAM" id="SSF55821">
    <property type="entry name" value="YrdC/RibB"/>
    <property type="match status" value="1"/>
</dbReference>
<dbReference type="InterPro" id="IPR006070">
    <property type="entry name" value="Sua5-like_dom"/>
</dbReference>
<dbReference type="GO" id="GO:0005737">
    <property type="term" value="C:cytoplasm"/>
    <property type="evidence" value="ECO:0007669"/>
    <property type="project" value="UniProtKB-SubCell"/>
</dbReference>
<dbReference type="PANTHER" id="PTHR17490">
    <property type="entry name" value="SUA5"/>
    <property type="match status" value="1"/>
</dbReference>
<evidence type="ECO:0000256" key="9">
    <source>
        <dbReference type="ARBA" id="ARBA00022840"/>
    </source>
</evidence>
<comment type="caution">
    <text evidence="13">The sequence shown here is derived from an EMBL/GenBank/DDBJ whole genome shotgun (WGS) entry which is preliminary data.</text>
</comment>
<dbReference type="GO" id="GO:0006450">
    <property type="term" value="P:regulation of translational fidelity"/>
    <property type="evidence" value="ECO:0007669"/>
    <property type="project" value="TreeGrafter"/>
</dbReference>
<comment type="catalytic activity">
    <reaction evidence="11">
        <text>L-threonine + hydrogencarbonate + ATP = L-threonylcarbamoyladenylate + diphosphate + H2O</text>
        <dbReference type="Rhea" id="RHEA:36407"/>
        <dbReference type="ChEBI" id="CHEBI:15377"/>
        <dbReference type="ChEBI" id="CHEBI:17544"/>
        <dbReference type="ChEBI" id="CHEBI:30616"/>
        <dbReference type="ChEBI" id="CHEBI:33019"/>
        <dbReference type="ChEBI" id="CHEBI:57926"/>
        <dbReference type="ChEBI" id="CHEBI:73682"/>
        <dbReference type="EC" id="2.7.7.87"/>
    </reaction>
</comment>
<evidence type="ECO:0000256" key="4">
    <source>
        <dbReference type="ARBA" id="ARBA00022490"/>
    </source>
</evidence>
<dbReference type="PANTHER" id="PTHR17490:SF16">
    <property type="entry name" value="THREONYLCARBAMOYL-AMP SYNTHASE"/>
    <property type="match status" value="1"/>
</dbReference>
<dbReference type="GO" id="GO:0003725">
    <property type="term" value="F:double-stranded RNA binding"/>
    <property type="evidence" value="ECO:0007669"/>
    <property type="project" value="InterPro"/>
</dbReference>
<dbReference type="GO" id="GO:0005524">
    <property type="term" value="F:ATP binding"/>
    <property type="evidence" value="ECO:0007669"/>
    <property type="project" value="UniProtKB-KW"/>
</dbReference>
<dbReference type="AlphaFoldDB" id="A0A6N9TP69"/>
<dbReference type="Gene3D" id="3.90.870.10">
    <property type="entry name" value="DHBP synthase"/>
    <property type="match status" value="1"/>
</dbReference>
<keyword evidence="9" id="KW-0067">ATP-binding</keyword>
<dbReference type="PROSITE" id="PS51163">
    <property type="entry name" value="YRDC"/>
    <property type="match status" value="1"/>
</dbReference>
<dbReference type="GO" id="GO:0000049">
    <property type="term" value="F:tRNA binding"/>
    <property type="evidence" value="ECO:0007669"/>
    <property type="project" value="TreeGrafter"/>
</dbReference>
<protein>
    <recommendedName>
        <fullName evidence="10">L-threonylcarbamoyladenylate synthase</fullName>
        <ecNumber evidence="3">2.7.7.87</ecNumber>
    </recommendedName>
    <alternativeName>
        <fullName evidence="10">L-threonylcarbamoyladenylate synthase</fullName>
    </alternativeName>
</protein>
<dbReference type="InterPro" id="IPR050156">
    <property type="entry name" value="TC-AMP_synthase_SUA5"/>
</dbReference>
<proteinExistence type="inferred from homology"/>
<evidence type="ECO:0000256" key="7">
    <source>
        <dbReference type="ARBA" id="ARBA00022695"/>
    </source>
</evidence>
<keyword evidence="6" id="KW-0819">tRNA processing</keyword>
<evidence type="ECO:0000256" key="10">
    <source>
        <dbReference type="ARBA" id="ARBA00029774"/>
    </source>
</evidence>
<comment type="similarity">
    <text evidence="2">Belongs to the SUA5 family.</text>
</comment>
<evidence type="ECO:0000259" key="12">
    <source>
        <dbReference type="PROSITE" id="PS51163"/>
    </source>
</evidence>
<keyword evidence="14" id="KW-1185">Reference proteome</keyword>
<reference evidence="13 14" key="1">
    <citation type="submission" date="2020-02" db="EMBL/GenBank/DDBJ databases">
        <title>Comparative genomics of sulfur disproportionating microorganisms.</title>
        <authorList>
            <person name="Ward L.M."/>
            <person name="Bertran E."/>
            <person name="Johnston D.T."/>
        </authorList>
    </citation>
    <scope>NUCLEOTIDE SEQUENCE [LARGE SCALE GENOMIC DNA]</scope>
    <source>
        <strain evidence="13 14">DSM 100025</strain>
    </source>
</reference>
<dbReference type="RefSeq" id="WP_163298977.1">
    <property type="nucleotide sequence ID" value="NZ_JAAGRR010000091.1"/>
</dbReference>
<evidence type="ECO:0000256" key="2">
    <source>
        <dbReference type="ARBA" id="ARBA00007663"/>
    </source>
</evidence>
<sequence>MDRTILGTSVEAAAGVLAGGGVVAYPTETTYGLGARLDRPAALDRVFRLKRRPLDKPLLVLVASRADLERLVVEIPPAAEDLMHRFWPGPLTLLLPARADLPRAVTADTGKVGVRISSHPVAAALAAAAGVPVTATSANRSGEPPALTAGEVVERFGVEGETLAYVLDGGRTPGGLPSTIVDVGPGGPRLVRPGAVPEGELGI</sequence>
<evidence type="ECO:0000256" key="3">
    <source>
        <dbReference type="ARBA" id="ARBA00012584"/>
    </source>
</evidence>
<dbReference type="InterPro" id="IPR017945">
    <property type="entry name" value="DHBP_synth_RibB-like_a/b_dom"/>
</dbReference>
<evidence type="ECO:0000313" key="13">
    <source>
        <dbReference type="EMBL" id="NDY42848.1"/>
    </source>
</evidence>
<accession>A0A6N9TP69</accession>
<dbReference type="EC" id="2.7.7.87" evidence="3"/>
<dbReference type="Proteomes" id="UP000469346">
    <property type="component" value="Unassembled WGS sequence"/>
</dbReference>
<evidence type="ECO:0000256" key="8">
    <source>
        <dbReference type="ARBA" id="ARBA00022741"/>
    </source>
</evidence>
<dbReference type="EMBL" id="JAAGRR010000091">
    <property type="protein sequence ID" value="NDY42848.1"/>
    <property type="molecule type" value="Genomic_DNA"/>
</dbReference>
<organism evidence="13 14">
    <name type="scientific">Dissulfurirhabdus thermomarina</name>
    <dbReference type="NCBI Taxonomy" id="1765737"/>
    <lineage>
        <taxon>Bacteria</taxon>
        <taxon>Deltaproteobacteria</taxon>
        <taxon>Dissulfurirhabdaceae</taxon>
        <taxon>Dissulfurirhabdus</taxon>
    </lineage>
</organism>